<feature type="compositionally biased region" description="Basic and acidic residues" evidence="1">
    <location>
        <begin position="90"/>
        <end position="99"/>
    </location>
</feature>
<keyword evidence="4" id="KW-1185">Reference proteome</keyword>
<proteinExistence type="predicted"/>
<dbReference type="GO" id="GO:0005634">
    <property type="term" value="C:nucleus"/>
    <property type="evidence" value="ECO:0007669"/>
    <property type="project" value="TreeGrafter"/>
</dbReference>
<feature type="region of interest" description="Disordered" evidence="1">
    <location>
        <begin position="84"/>
        <end position="218"/>
    </location>
</feature>
<evidence type="ECO:0000259" key="2">
    <source>
        <dbReference type="PROSITE" id="PS51998"/>
    </source>
</evidence>
<dbReference type="PANTHER" id="PTHR15410:SF2">
    <property type="entry name" value="HIRA-INTERACTING PROTEIN 3"/>
    <property type="match status" value="1"/>
</dbReference>
<dbReference type="InterPro" id="IPR037647">
    <property type="entry name" value="HIRIP3"/>
</dbReference>
<feature type="domain" description="DEK-C" evidence="2">
    <location>
        <begin position="12"/>
        <end position="72"/>
    </location>
</feature>
<evidence type="ECO:0000313" key="4">
    <source>
        <dbReference type="Proteomes" id="UP000439903"/>
    </source>
</evidence>
<dbReference type="PROSITE" id="PS51998">
    <property type="entry name" value="DEK_C"/>
    <property type="match status" value="1"/>
</dbReference>
<feature type="compositionally biased region" description="Basic and acidic residues" evidence="1">
    <location>
        <begin position="187"/>
        <end position="198"/>
    </location>
</feature>
<dbReference type="AlphaFoldDB" id="A0A8H3XEK1"/>
<dbReference type="PANTHER" id="PTHR15410">
    <property type="entry name" value="HIRA-INTERACTING PROTEIN 3"/>
    <property type="match status" value="1"/>
</dbReference>
<name>A0A8H3XEK1_GIGMA</name>
<evidence type="ECO:0000256" key="1">
    <source>
        <dbReference type="SAM" id="MobiDB-lite"/>
    </source>
</evidence>
<gene>
    <name evidence="3" type="ORF">F8M41_002249</name>
</gene>
<dbReference type="EMBL" id="WTPW01001191">
    <property type="protein sequence ID" value="KAF0450143.1"/>
    <property type="molecule type" value="Genomic_DNA"/>
</dbReference>
<dbReference type="OrthoDB" id="552755at2759"/>
<accession>A0A8H3XEK1</accession>
<feature type="compositionally biased region" description="Acidic residues" evidence="1">
    <location>
        <begin position="327"/>
        <end position="354"/>
    </location>
</feature>
<sequence length="354" mass="40281">MATRNKRNADVELDEIMLKKTCQTIVHSADLETITIKQVRRDAEVKLGLTAKFLDKQPWKDLIHEFVTEAIEKSKSEDVSVAYSSRSKSVKVEDSKDDNIVEDGGSVMALENKVARESDQGLNKSRTKDIRNDKLANNSMEEDSENDINSESKRSNDAEISDTEYEIVKRKRKKKSTTTKRTIYNIEDSHSELEDDPPKKRKTKKEKSAPTVSSNNDGETTIKELKAFIFKCGVRKVWSRELAGCDSISSQISRLNKILRDLGIKGRPTLEKCKKVRQRRELEAELNSMDVGNIISDDIKEGRKARASRGIINPTGRRIIRARLQIEEETDDDDDDDDDDNDDDNDDDPNQDSE</sequence>
<reference evidence="3 4" key="1">
    <citation type="journal article" date="2019" name="Environ. Microbiol.">
        <title>At the nexus of three kingdoms: the genome of the mycorrhizal fungus Gigaspora margarita provides insights into plant, endobacterial and fungal interactions.</title>
        <authorList>
            <person name="Venice F."/>
            <person name="Ghignone S."/>
            <person name="Salvioli di Fossalunga A."/>
            <person name="Amselem J."/>
            <person name="Novero M."/>
            <person name="Xianan X."/>
            <person name="Sedzielewska Toro K."/>
            <person name="Morin E."/>
            <person name="Lipzen A."/>
            <person name="Grigoriev I.V."/>
            <person name="Henrissat B."/>
            <person name="Martin F.M."/>
            <person name="Bonfante P."/>
        </authorList>
    </citation>
    <scope>NUCLEOTIDE SEQUENCE [LARGE SCALE GENOMIC DNA]</scope>
    <source>
        <strain evidence="3 4">BEG34</strain>
    </source>
</reference>
<dbReference type="Proteomes" id="UP000439903">
    <property type="component" value="Unassembled WGS sequence"/>
</dbReference>
<organism evidence="3 4">
    <name type="scientific">Gigaspora margarita</name>
    <dbReference type="NCBI Taxonomy" id="4874"/>
    <lineage>
        <taxon>Eukaryota</taxon>
        <taxon>Fungi</taxon>
        <taxon>Fungi incertae sedis</taxon>
        <taxon>Mucoromycota</taxon>
        <taxon>Glomeromycotina</taxon>
        <taxon>Glomeromycetes</taxon>
        <taxon>Diversisporales</taxon>
        <taxon>Gigasporaceae</taxon>
        <taxon>Gigaspora</taxon>
    </lineage>
</organism>
<comment type="caution">
    <text evidence="3">The sequence shown here is derived from an EMBL/GenBank/DDBJ whole genome shotgun (WGS) entry which is preliminary data.</text>
</comment>
<dbReference type="InterPro" id="IPR014876">
    <property type="entry name" value="DEK_C"/>
</dbReference>
<evidence type="ECO:0000313" key="3">
    <source>
        <dbReference type="EMBL" id="KAF0450143.1"/>
    </source>
</evidence>
<feature type="compositionally biased region" description="Basic residues" evidence="1">
    <location>
        <begin position="169"/>
        <end position="178"/>
    </location>
</feature>
<feature type="region of interest" description="Disordered" evidence="1">
    <location>
        <begin position="323"/>
        <end position="354"/>
    </location>
</feature>
<protein>
    <recommendedName>
        <fullName evidence="2">DEK-C domain-containing protein</fullName>
    </recommendedName>
</protein>